<evidence type="ECO:0000313" key="2">
    <source>
        <dbReference type="EMBL" id="AMR59694.1"/>
    </source>
</evidence>
<protein>
    <submittedName>
        <fullName evidence="2">Uncharacterized protein</fullName>
    </submittedName>
</protein>
<gene>
    <name evidence="2" type="ORF">SEGD1_045</name>
</gene>
<proteinExistence type="predicted"/>
<dbReference type="EMBL" id="KU726251">
    <property type="protein sequence ID" value="AMR59694.1"/>
    <property type="molecule type" value="Genomic_DNA"/>
</dbReference>
<accession>A0A142IIA6</accession>
<sequence length="166" mass="18998">MTKKDTTTLDPRTEGVVRDSASYSNDDQYRVKLITTMLDEAGNNAGPRKASGTQAEKDAYNKLHHSFRELFKLRGQAFLDGFYAFVEAANKHRNGIFYAPAANNRISENFPNRDEREVFVIFINMLIRYARCADKGRFRDTNDVDRLARRLNDPDLRSLVMHAFGG</sequence>
<dbReference type="Proteomes" id="UP000223976">
    <property type="component" value="Segment"/>
</dbReference>
<name>A0A142IIA6_9CAUD</name>
<feature type="compositionally biased region" description="Basic and acidic residues" evidence="1">
    <location>
        <begin position="1"/>
        <end position="17"/>
    </location>
</feature>
<feature type="region of interest" description="Disordered" evidence="1">
    <location>
        <begin position="1"/>
        <end position="21"/>
    </location>
</feature>
<evidence type="ECO:0000256" key="1">
    <source>
        <dbReference type="SAM" id="MobiDB-lite"/>
    </source>
</evidence>
<evidence type="ECO:0000313" key="3">
    <source>
        <dbReference type="Proteomes" id="UP000223976"/>
    </source>
</evidence>
<organism evidence="2 3">
    <name type="scientific">Enterobacteria phage SEGD1</name>
    <dbReference type="NCBI Taxonomy" id="1805456"/>
    <lineage>
        <taxon>Viruses</taxon>
        <taxon>Duplodnaviria</taxon>
        <taxon>Heunggongvirae</taxon>
        <taxon>Uroviricota</taxon>
        <taxon>Caudoviricetes</taxon>
        <taxon>Chimalliviridae</taxon>
        <taxon>Seoulvirus</taxon>
        <taxon>Seoulvirus SPN3US</taxon>
    </lineage>
</organism>
<reference evidence="2 3" key="1">
    <citation type="submission" date="2016-02" db="EMBL/GenBank/DDBJ databases">
        <title>Complete genome sequence of a polyvalent bacteriophage, SEGD1, simultaneously inhibiting both Salmonella enterica and Escherichia coli O157:H7.</title>
        <authorList>
            <person name="Fan J."/>
            <person name="Ma J."/>
        </authorList>
    </citation>
    <scope>NUCLEOTIDE SEQUENCE [LARGE SCALE GENOMIC DNA]</scope>
</reference>